<dbReference type="EMBL" id="WHUW01000063">
    <property type="protein sequence ID" value="KAF8430447.1"/>
    <property type="molecule type" value="Genomic_DNA"/>
</dbReference>
<dbReference type="GO" id="GO:0005643">
    <property type="term" value="C:nuclear pore"/>
    <property type="evidence" value="ECO:0007669"/>
    <property type="project" value="InterPro"/>
</dbReference>
<feature type="non-terminal residue" evidence="1">
    <location>
        <position position="199"/>
    </location>
</feature>
<protein>
    <submittedName>
        <fullName evidence="1">Nucleoporin Nup186/Nup192/Nup205</fullName>
    </submittedName>
</protein>
<dbReference type="Pfam" id="PF11894">
    <property type="entry name" value="Nup192"/>
    <property type="match status" value="1"/>
</dbReference>
<name>A0AAD4G900_BOLED</name>
<proteinExistence type="predicted"/>
<keyword evidence="2" id="KW-1185">Reference proteome</keyword>
<reference evidence="1" key="1">
    <citation type="submission" date="2019-10" db="EMBL/GenBank/DDBJ databases">
        <authorList>
            <consortium name="DOE Joint Genome Institute"/>
            <person name="Kuo A."/>
            <person name="Miyauchi S."/>
            <person name="Kiss E."/>
            <person name="Drula E."/>
            <person name="Kohler A."/>
            <person name="Sanchez-Garcia M."/>
            <person name="Andreopoulos B."/>
            <person name="Barry K.W."/>
            <person name="Bonito G."/>
            <person name="Buee M."/>
            <person name="Carver A."/>
            <person name="Chen C."/>
            <person name="Cichocki N."/>
            <person name="Clum A."/>
            <person name="Culley D."/>
            <person name="Crous P.W."/>
            <person name="Fauchery L."/>
            <person name="Girlanda M."/>
            <person name="Hayes R."/>
            <person name="Keri Z."/>
            <person name="LaButti K."/>
            <person name="Lipzen A."/>
            <person name="Lombard V."/>
            <person name="Magnuson J."/>
            <person name="Maillard F."/>
            <person name="Morin E."/>
            <person name="Murat C."/>
            <person name="Nolan M."/>
            <person name="Ohm R."/>
            <person name="Pangilinan J."/>
            <person name="Pereira M."/>
            <person name="Perotto S."/>
            <person name="Peter M."/>
            <person name="Riley R."/>
            <person name="Sitrit Y."/>
            <person name="Stielow B."/>
            <person name="Szollosi G."/>
            <person name="Zifcakova L."/>
            <person name="Stursova M."/>
            <person name="Spatafora J.W."/>
            <person name="Tedersoo L."/>
            <person name="Vaario L.-M."/>
            <person name="Yamada A."/>
            <person name="Yan M."/>
            <person name="Wang P."/>
            <person name="Xu J."/>
            <person name="Bruns T."/>
            <person name="Baldrian P."/>
            <person name="Vilgalys R."/>
            <person name="Henrissat B."/>
            <person name="Grigoriev I.V."/>
            <person name="Hibbett D."/>
            <person name="Nagy L.G."/>
            <person name="Martin F.M."/>
        </authorList>
    </citation>
    <scope>NUCLEOTIDE SEQUENCE</scope>
    <source>
        <strain evidence="1">BED1</strain>
    </source>
</reference>
<evidence type="ECO:0000313" key="2">
    <source>
        <dbReference type="Proteomes" id="UP001194468"/>
    </source>
</evidence>
<organism evidence="1 2">
    <name type="scientific">Boletus edulis BED1</name>
    <dbReference type="NCBI Taxonomy" id="1328754"/>
    <lineage>
        <taxon>Eukaryota</taxon>
        <taxon>Fungi</taxon>
        <taxon>Dikarya</taxon>
        <taxon>Basidiomycota</taxon>
        <taxon>Agaricomycotina</taxon>
        <taxon>Agaricomycetes</taxon>
        <taxon>Agaricomycetidae</taxon>
        <taxon>Boletales</taxon>
        <taxon>Boletineae</taxon>
        <taxon>Boletaceae</taxon>
        <taxon>Boletoideae</taxon>
        <taxon>Boletus</taxon>
    </lineage>
</organism>
<dbReference type="AlphaFoldDB" id="A0AAD4G900"/>
<comment type="caution">
    <text evidence="1">The sequence shown here is derived from an EMBL/GenBank/DDBJ whole genome shotgun (WGS) entry which is preliminary data.</text>
</comment>
<accession>A0AAD4G900</accession>
<gene>
    <name evidence="1" type="ORF">L210DRAFT_989051</name>
</gene>
<reference evidence="1" key="2">
    <citation type="journal article" date="2020" name="Nat. Commun.">
        <title>Large-scale genome sequencing of mycorrhizal fungi provides insights into the early evolution of symbiotic traits.</title>
        <authorList>
            <person name="Miyauchi S."/>
            <person name="Kiss E."/>
            <person name="Kuo A."/>
            <person name="Drula E."/>
            <person name="Kohler A."/>
            <person name="Sanchez-Garcia M."/>
            <person name="Morin E."/>
            <person name="Andreopoulos B."/>
            <person name="Barry K.W."/>
            <person name="Bonito G."/>
            <person name="Buee M."/>
            <person name="Carver A."/>
            <person name="Chen C."/>
            <person name="Cichocki N."/>
            <person name="Clum A."/>
            <person name="Culley D."/>
            <person name="Crous P.W."/>
            <person name="Fauchery L."/>
            <person name="Girlanda M."/>
            <person name="Hayes R.D."/>
            <person name="Keri Z."/>
            <person name="LaButti K."/>
            <person name="Lipzen A."/>
            <person name="Lombard V."/>
            <person name="Magnuson J."/>
            <person name="Maillard F."/>
            <person name="Murat C."/>
            <person name="Nolan M."/>
            <person name="Ohm R.A."/>
            <person name="Pangilinan J."/>
            <person name="Pereira M.F."/>
            <person name="Perotto S."/>
            <person name="Peter M."/>
            <person name="Pfister S."/>
            <person name="Riley R."/>
            <person name="Sitrit Y."/>
            <person name="Stielow J.B."/>
            <person name="Szollosi G."/>
            <person name="Zifcakova L."/>
            <person name="Stursova M."/>
            <person name="Spatafora J.W."/>
            <person name="Tedersoo L."/>
            <person name="Vaario L.M."/>
            <person name="Yamada A."/>
            <person name="Yan M."/>
            <person name="Wang P."/>
            <person name="Xu J."/>
            <person name="Bruns T."/>
            <person name="Baldrian P."/>
            <person name="Vilgalys R."/>
            <person name="Dunand C."/>
            <person name="Henrissat B."/>
            <person name="Grigoriev I.V."/>
            <person name="Hibbett D."/>
            <person name="Nagy L.G."/>
            <person name="Martin F.M."/>
        </authorList>
    </citation>
    <scope>NUCLEOTIDE SEQUENCE</scope>
    <source>
        <strain evidence="1">BED1</strain>
    </source>
</reference>
<dbReference type="Proteomes" id="UP001194468">
    <property type="component" value="Unassembled WGS sequence"/>
</dbReference>
<evidence type="ECO:0000313" key="1">
    <source>
        <dbReference type="EMBL" id="KAF8430447.1"/>
    </source>
</evidence>
<sequence length="199" mass="22293">MYHDRSRVLTSVSTLRASIDLRSRILDLAALDLHVSTNKGEVDWEDGMGMQMQMQSFRGMGQSQLRVIEFVDSLGFDWSDSLTTTPVNLKYLGSLNLDACVRVDPTGCEVVDPSALLSLLTSACRSLYSQGRITTTAQAEKLNAETTYILESCAIENHRREVAFAVTIGYEAWRQLLDMTLTKCFHRLPHDGHQILLHA</sequence>
<dbReference type="InterPro" id="IPR021827">
    <property type="entry name" value="Nup186/Nup192/Nup205"/>
</dbReference>